<evidence type="ECO:0000313" key="2">
    <source>
        <dbReference type="Proteomes" id="UP000265520"/>
    </source>
</evidence>
<organism evidence="1 2">
    <name type="scientific">Trifolium medium</name>
    <dbReference type="NCBI Taxonomy" id="97028"/>
    <lineage>
        <taxon>Eukaryota</taxon>
        <taxon>Viridiplantae</taxon>
        <taxon>Streptophyta</taxon>
        <taxon>Embryophyta</taxon>
        <taxon>Tracheophyta</taxon>
        <taxon>Spermatophyta</taxon>
        <taxon>Magnoliopsida</taxon>
        <taxon>eudicotyledons</taxon>
        <taxon>Gunneridae</taxon>
        <taxon>Pentapetalae</taxon>
        <taxon>rosids</taxon>
        <taxon>fabids</taxon>
        <taxon>Fabales</taxon>
        <taxon>Fabaceae</taxon>
        <taxon>Papilionoideae</taxon>
        <taxon>50 kb inversion clade</taxon>
        <taxon>NPAAA clade</taxon>
        <taxon>Hologalegina</taxon>
        <taxon>IRL clade</taxon>
        <taxon>Trifolieae</taxon>
        <taxon>Trifolium</taxon>
    </lineage>
</organism>
<protein>
    <submittedName>
        <fullName evidence="1">Uncharacterized protein</fullName>
    </submittedName>
</protein>
<comment type="caution">
    <text evidence="1">The sequence shown here is derived from an EMBL/GenBank/DDBJ whole genome shotgun (WGS) entry which is preliminary data.</text>
</comment>
<accession>A0A392V775</accession>
<name>A0A392V775_9FABA</name>
<feature type="non-terminal residue" evidence="1">
    <location>
        <position position="1"/>
    </location>
</feature>
<keyword evidence="2" id="KW-1185">Reference proteome</keyword>
<reference evidence="1 2" key="1">
    <citation type="journal article" date="2018" name="Front. Plant Sci.">
        <title>Red Clover (Trifolium pratense) and Zigzag Clover (T. medium) - A Picture of Genomic Similarities and Differences.</title>
        <authorList>
            <person name="Dluhosova J."/>
            <person name="Istvanek J."/>
            <person name="Nedelnik J."/>
            <person name="Repkova J."/>
        </authorList>
    </citation>
    <scope>NUCLEOTIDE SEQUENCE [LARGE SCALE GENOMIC DNA]</scope>
    <source>
        <strain evidence="2">cv. 10/8</strain>
        <tissue evidence="1">Leaf</tissue>
    </source>
</reference>
<dbReference type="EMBL" id="LXQA011064174">
    <property type="protein sequence ID" value="MCI83312.1"/>
    <property type="molecule type" value="Genomic_DNA"/>
</dbReference>
<dbReference type="AlphaFoldDB" id="A0A392V775"/>
<proteinExistence type="predicted"/>
<sequence>VEVEGVLFTVWVVEEKGRERVGVGIDDGVEDIESRVVPSEVSGEVEEGYRVDVAISGEDDVSEAEVEVDVTTQ</sequence>
<evidence type="ECO:0000313" key="1">
    <source>
        <dbReference type="EMBL" id="MCI83312.1"/>
    </source>
</evidence>
<feature type="non-terminal residue" evidence="1">
    <location>
        <position position="73"/>
    </location>
</feature>
<dbReference type="Proteomes" id="UP000265520">
    <property type="component" value="Unassembled WGS sequence"/>
</dbReference>